<keyword evidence="4" id="KW-1185">Reference proteome</keyword>
<organism evidence="3 4">
    <name type="scientific">Saitozyma podzolica</name>
    <dbReference type="NCBI Taxonomy" id="1890683"/>
    <lineage>
        <taxon>Eukaryota</taxon>
        <taxon>Fungi</taxon>
        <taxon>Dikarya</taxon>
        <taxon>Basidiomycota</taxon>
        <taxon>Agaricomycotina</taxon>
        <taxon>Tremellomycetes</taxon>
        <taxon>Tremellales</taxon>
        <taxon>Trimorphomycetaceae</taxon>
        <taxon>Saitozyma</taxon>
    </lineage>
</organism>
<reference evidence="3 4" key="1">
    <citation type="submission" date="2018-11" db="EMBL/GenBank/DDBJ databases">
        <title>Genome sequence of Saitozyma podzolica DSM 27192.</title>
        <authorList>
            <person name="Aliyu H."/>
            <person name="Gorte O."/>
            <person name="Ochsenreither K."/>
        </authorList>
    </citation>
    <scope>NUCLEOTIDE SEQUENCE [LARGE SCALE GENOMIC DNA]</scope>
    <source>
        <strain evidence="3 4">DSM 27192</strain>
    </source>
</reference>
<proteinExistence type="predicted"/>
<feature type="region of interest" description="Disordered" evidence="1">
    <location>
        <begin position="689"/>
        <end position="765"/>
    </location>
</feature>
<dbReference type="OrthoDB" id="2576153at2759"/>
<keyword evidence="2" id="KW-1133">Transmembrane helix</keyword>
<dbReference type="Proteomes" id="UP000279259">
    <property type="component" value="Unassembled WGS sequence"/>
</dbReference>
<feature type="region of interest" description="Disordered" evidence="1">
    <location>
        <begin position="411"/>
        <end position="439"/>
    </location>
</feature>
<dbReference type="AlphaFoldDB" id="A0A427Y282"/>
<dbReference type="STRING" id="1890683.A0A427Y282"/>
<sequence length="793" mass="80849">MSCSLIPSVTLYGTTQITTTGYIWSTHTATITGSPYITLDGSDLVTITPTSESLSSTQVPGQTVVTSVVPQQTLYYPCSQDTSQATSSAAVVDHAAQQAAPSSNDGGSMTAAAFSASAVSAQVSAGATASAQTSSGAAAAAQPVSGGSSAAVAAVGASVTGSSSGVSQAVASAGISTSLSNGASGAVTPQLVNPSQSSSSGITVAAVSSSRPSAASGKGTDAASSGGTTSQSHSGAIAGGVVGGVLALVMLCVGLGWVRRRMDRDKDEDWEARTLDSREDYWERRFRQLDAEVGGEGMESDGEKAGGAGATGATGATDPTPTPLESKKIRLTLDLASDGLSLDRPPSRLSAISTFFARSFPTPQVTPGSVRSYFSSPLSRNGDEVSNEDTDIAPVPSLPLPIPIPTPIPPPHPVAYAYDRSVDPSSSLECDDNDVSEELRDSDHADLDLRRISDFFAPTLGRLSLHTVFGSAVSPPWARDPIDSLSDSGATQGSEDGASVQGRIGGEWPRECQSESSRGRVGSDRSNRSDSPDASHVHKIEDIGSVGPIVMSHPRDMPTRSLTHPGTNALTAATAGTPATHSEPVAAVSHSSSSSDTFVASRRSRAYGRPGLFRDFKTYLSPIAASPTSNAAPSRHASRTLSTLSAFSGLSTFSSATATGTASRDRNGAGHSGMPGIARTIYPVYTGSQTISDTSQAPPVPGSPPASLAPDRPNPTNEYGPSSKARRDARKPPGLALSREATTPSLWLDEGLNPSRSGGTSSVNTIPTTAKTLALFSPDTSASAYGGLEEVGL</sequence>
<comment type="caution">
    <text evidence="3">The sequence shown here is derived from an EMBL/GenBank/DDBJ whole genome shotgun (WGS) entry which is preliminary data.</text>
</comment>
<feature type="region of interest" description="Disordered" evidence="1">
    <location>
        <begin position="203"/>
        <end position="234"/>
    </location>
</feature>
<feature type="compositionally biased region" description="Polar residues" evidence="1">
    <location>
        <begin position="754"/>
        <end position="765"/>
    </location>
</feature>
<evidence type="ECO:0000313" key="3">
    <source>
        <dbReference type="EMBL" id="RSH85238.1"/>
    </source>
</evidence>
<evidence type="ECO:0000313" key="4">
    <source>
        <dbReference type="Proteomes" id="UP000279259"/>
    </source>
</evidence>
<gene>
    <name evidence="3" type="ORF">EHS25_005045</name>
</gene>
<feature type="region of interest" description="Disordered" evidence="1">
    <location>
        <begin position="293"/>
        <end position="324"/>
    </location>
</feature>
<accession>A0A427Y282</accession>
<evidence type="ECO:0000256" key="2">
    <source>
        <dbReference type="SAM" id="Phobius"/>
    </source>
</evidence>
<name>A0A427Y282_9TREE</name>
<feature type="compositionally biased region" description="Low complexity" evidence="1">
    <location>
        <begin position="204"/>
        <end position="234"/>
    </location>
</feature>
<evidence type="ECO:0000256" key="1">
    <source>
        <dbReference type="SAM" id="MobiDB-lite"/>
    </source>
</evidence>
<feature type="compositionally biased region" description="Low complexity" evidence="1">
    <location>
        <begin position="565"/>
        <end position="600"/>
    </location>
</feature>
<feature type="compositionally biased region" description="Basic and acidic residues" evidence="1">
    <location>
        <begin position="508"/>
        <end position="542"/>
    </location>
</feature>
<dbReference type="EMBL" id="RSCD01000021">
    <property type="protein sequence ID" value="RSH85238.1"/>
    <property type="molecule type" value="Genomic_DNA"/>
</dbReference>
<keyword evidence="2" id="KW-0812">Transmembrane</keyword>
<keyword evidence="2" id="KW-0472">Membrane</keyword>
<protein>
    <submittedName>
        <fullName evidence="3">Uncharacterized protein</fullName>
    </submittedName>
</protein>
<feature type="compositionally biased region" description="Polar residues" evidence="1">
    <location>
        <begin position="485"/>
        <end position="494"/>
    </location>
</feature>
<feature type="transmembrane region" description="Helical" evidence="2">
    <location>
        <begin position="236"/>
        <end position="258"/>
    </location>
</feature>
<feature type="region of interest" description="Disordered" evidence="1">
    <location>
        <begin position="476"/>
        <end position="600"/>
    </location>
</feature>